<reference evidence="2" key="1">
    <citation type="journal article" date="2008" name="Nature">
        <title>The amphioxus genome and the evolution of the chordate karyotype.</title>
        <authorList>
            <consortium name="US DOE Joint Genome Institute (JGI-PGF)"/>
            <person name="Putnam N.H."/>
            <person name="Butts T."/>
            <person name="Ferrier D.E.K."/>
            <person name="Furlong R.F."/>
            <person name="Hellsten U."/>
            <person name="Kawashima T."/>
            <person name="Robinson-Rechavi M."/>
            <person name="Shoguchi E."/>
            <person name="Terry A."/>
            <person name="Yu J.-K."/>
            <person name="Benito-Gutierrez E.L."/>
            <person name="Dubchak I."/>
            <person name="Garcia-Fernandez J."/>
            <person name="Gibson-Brown J.J."/>
            <person name="Grigoriev I.V."/>
            <person name="Horton A.C."/>
            <person name="de Jong P.J."/>
            <person name="Jurka J."/>
            <person name="Kapitonov V.V."/>
            <person name="Kohara Y."/>
            <person name="Kuroki Y."/>
            <person name="Lindquist E."/>
            <person name="Lucas S."/>
            <person name="Osoegawa K."/>
            <person name="Pennacchio L.A."/>
            <person name="Salamov A.A."/>
            <person name="Satou Y."/>
            <person name="Sauka-Spengler T."/>
            <person name="Schmutz J."/>
            <person name="Shin-I T."/>
            <person name="Toyoda A."/>
            <person name="Bronner-Fraser M."/>
            <person name="Fujiyama A."/>
            <person name="Holland L.Z."/>
            <person name="Holland P.W.H."/>
            <person name="Satoh N."/>
            <person name="Rokhsar D.S."/>
        </authorList>
    </citation>
    <scope>NUCLEOTIDE SEQUENCE [LARGE SCALE GENOMIC DNA]</scope>
    <source>
        <strain evidence="2">S238N-H82</strain>
        <tissue evidence="2">Testes</tissue>
    </source>
</reference>
<name>C3Y839_BRAFL</name>
<protein>
    <submittedName>
        <fullName evidence="2">Uncharacterized protein</fullName>
    </submittedName>
</protein>
<dbReference type="EMBL" id="GG666491">
    <property type="protein sequence ID" value="EEN63508.1"/>
    <property type="molecule type" value="Genomic_DNA"/>
</dbReference>
<evidence type="ECO:0000313" key="2">
    <source>
        <dbReference type="EMBL" id="EEN63508.1"/>
    </source>
</evidence>
<dbReference type="Gene3D" id="3.90.70.80">
    <property type="match status" value="1"/>
</dbReference>
<feature type="region of interest" description="Disordered" evidence="1">
    <location>
        <begin position="243"/>
        <end position="267"/>
    </location>
</feature>
<evidence type="ECO:0000256" key="1">
    <source>
        <dbReference type="SAM" id="MobiDB-lite"/>
    </source>
</evidence>
<feature type="compositionally biased region" description="Low complexity" evidence="1">
    <location>
        <begin position="249"/>
        <end position="267"/>
    </location>
</feature>
<sequence>MSDNREWGDHTTLQAMGNLLNLPIHVISSSYEFRTRGREDRRRSSQEFLTKLEAHSSNQLRIRPQGSRQGRTMPRAGRSVTGGSSGSCGSAAASSGRTGSTPGSSPAVTKGAAANRGDVLATASPGDVLDTETLVNPSDVMDTDAVGNFSNVLDTGTVVNPGDVLDTGAVGSPGDVLDTGAIVTVVNPGDVLDTGAVGNPNDMLGIRGVEGYVFSIAIFLLSVRNVTADMTVNKSKAVVRVDKSKAGAEDAAGQGAEDAAGQETEDAAGQGTEMYDLRYRWVDDEEVLYRRQTRKRRARRRFHPYRRPTEKVKGKTVVLMDNKTSKLQRVNIDQVKKHPACQIPNDEIAGTSSIISQDKDDKDSYKPSAAVAKDEIADTSSIISQDKDDKDSCTPSAAVGMPLSTCSSHRKSGEL</sequence>
<feature type="compositionally biased region" description="Low complexity" evidence="1">
    <location>
        <begin position="75"/>
        <end position="107"/>
    </location>
</feature>
<proteinExistence type="predicted"/>
<accession>C3Y839</accession>
<gene>
    <name evidence="2" type="ORF">BRAFLDRAFT_69929</name>
</gene>
<organism>
    <name type="scientific">Branchiostoma floridae</name>
    <name type="common">Florida lancelet</name>
    <name type="synonym">Amphioxus</name>
    <dbReference type="NCBI Taxonomy" id="7739"/>
    <lineage>
        <taxon>Eukaryota</taxon>
        <taxon>Metazoa</taxon>
        <taxon>Chordata</taxon>
        <taxon>Cephalochordata</taxon>
        <taxon>Leptocardii</taxon>
        <taxon>Amphioxiformes</taxon>
        <taxon>Branchiostomatidae</taxon>
        <taxon>Branchiostoma</taxon>
    </lineage>
</organism>
<feature type="region of interest" description="Disordered" evidence="1">
    <location>
        <begin position="344"/>
        <end position="415"/>
    </location>
</feature>
<feature type="compositionally biased region" description="Polar residues" evidence="1">
    <location>
        <begin position="55"/>
        <end position="70"/>
    </location>
</feature>
<feature type="region of interest" description="Disordered" evidence="1">
    <location>
        <begin position="54"/>
        <end position="112"/>
    </location>
</feature>
<dbReference type="AlphaFoldDB" id="C3Y839"/>
<dbReference type="InParanoid" id="C3Y839"/>